<dbReference type="RefSeq" id="WP_343784082.1">
    <property type="nucleotide sequence ID" value="NZ_BAAACZ010000024.1"/>
</dbReference>
<dbReference type="SUPFAM" id="SSF54975">
    <property type="entry name" value="Acylphosphatase/BLUF domain-like"/>
    <property type="match status" value="1"/>
</dbReference>
<evidence type="ECO:0000256" key="6">
    <source>
        <dbReference type="PROSITE-ProRule" id="PRU00520"/>
    </source>
</evidence>
<gene>
    <name evidence="11" type="ORF">GCM10008935_25230</name>
</gene>
<dbReference type="PANTHER" id="PTHR21621">
    <property type="entry name" value="RIBOSOMAL PROTEIN S6 MODIFICATION PROTEIN"/>
    <property type="match status" value="1"/>
</dbReference>
<dbReference type="Gene3D" id="3.30.70.100">
    <property type="match status" value="1"/>
</dbReference>
<comment type="caution">
    <text evidence="6">Lacks conserved residue(s) required for the propagation of feature annotation.</text>
</comment>
<protein>
    <recommendedName>
        <fullName evidence="1">Acylphosphatase</fullName>
    </recommendedName>
    <alternativeName>
        <fullName evidence="4">Acylphosphate phosphohydrolase</fullName>
    </alternativeName>
</protein>
<accession>A0ABP3K1R6</accession>
<evidence type="ECO:0000256" key="4">
    <source>
        <dbReference type="ARBA" id="ARBA00032904"/>
    </source>
</evidence>
<proteinExistence type="inferred from homology"/>
<comment type="caution">
    <text evidence="11">The sequence shown here is derived from an EMBL/GenBank/DDBJ whole genome shotgun (WGS) entry which is preliminary data.</text>
</comment>
<dbReference type="Gene3D" id="3.30.470.20">
    <property type="entry name" value="ATP-grasp fold, B domain"/>
    <property type="match status" value="2"/>
</dbReference>
<feature type="domain" description="ATP-grasp" evidence="9">
    <location>
        <begin position="100"/>
        <end position="354"/>
    </location>
</feature>
<name>A0ABP3K1R6_9BACI</name>
<keyword evidence="2 5" id="KW-0547">Nucleotide-binding</keyword>
<evidence type="ECO:0000256" key="8">
    <source>
        <dbReference type="SAM" id="Coils"/>
    </source>
</evidence>
<dbReference type="Pfam" id="PF00708">
    <property type="entry name" value="Acylphosphatase"/>
    <property type="match status" value="1"/>
</dbReference>
<reference evidence="12" key="1">
    <citation type="journal article" date="2019" name="Int. J. Syst. Evol. Microbiol.">
        <title>The Global Catalogue of Microorganisms (GCM) 10K type strain sequencing project: providing services to taxonomists for standard genome sequencing and annotation.</title>
        <authorList>
            <consortium name="The Broad Institute Genomics Platform"/>
            <consortium name="The Broad Institute Genome Sequencing Center for Infectious Disease"/>
            <person name="Wu L."/>
            <person name="Ma J."/>
        </authorList>
    </citation>
    <scope>NUCLEOTIDE SEQUENCE [LARGE SCALE GENOMIC DNA]</scope>
    <source>
        <strain evidence="12">JCM 14193</strain>
    </source>
</reference>
<dbReference type="PROSITE" id="PS51160">
    <property type="entry name" value="ACYLPHOSPHATASE_3"/>
    <property type="match status" value="1"/>
</dbReference>
<keyword evidence="8" id="KW-0175">Coiled coil</keyword>
<sequence length="543" mass="61355">MDKINEEWLPHLKPDMIENALGFQLDAYLMALEGWRRGLTLKWHVKDSEKFKDIRTWFVEKPGHLFSLSSKEKTHYFFKTRGDLVSNAAVDIGKDKQQTKVHLEHKGVRTPQGQRIEQLDSIDTAKEVAGKVGYPLVVKPSDGSYGRGVMTNINSEEELEYAVQYIQNKLETSDLIIEEYIPGHEHRLYVVGDDVVGAMLREPANVVGDGEKTIRQLIDTKNEQKKQNPRLVSCLIKPSPEMRHFIEKKGYSLQSILPKGDKLYLTDKSNISIGGDPVSVTDELPQSIKDTAVAAVKAVPGLEHGAVDVMIDESGETPKAVVLELNPTAQIGGLVFPMKGKPNDIPKAIIDHYFPETDPITDDQSRLYFDLETVLEPLLTRTAKVAAMTPIPEGKLLAKKYTVTGDVGNHGFHLGLRKQLFERYLFGRVIMLEDDSIEIVASGTDEEAINEFKDAIYEDPERSEIENVKEESYNGPLNIGVEIRTAKHLQLERAQELQQSLELINQELHTLEKNYKNYKSSFSWRVSYPIRLFGAITKFARRS</sequence>
<dbReference type="EMBL" id="BAAACZ010000024">
    <property type="protein sequence ID" value="GAA0468353.1"/>
    <property type="molecule type" value="Genomic_DNA"/>
</dbReference>
<keyword evidence="3 5" id="KW-0067">ATP-binding</keyword>
<evidence type="ECO:0000313" key="11">
    <source>
        <dbReference type="EMBL" id="GAA0468353.1"/>
    </source>
</evidence>
<dbReference type="InterPro" id="IPR011761">
    <property type="entry name" value="ATP-grasp"/>
</dbReference>
<evidence type="ECO:0000259" key="10">
    <source>
        <dbReference type="PROSITE" id="PS51160"/>
    </source>
</evidence>
<dbReference type="Pfam" id="PF02222">
    <property type="entry name" value="ATP-grasp"/>
    <property type="match status" value="1"/>
</dbReference>
<dbReference type="Proteomes" id="UP001500740">
    <property type="component" value="Unassembled WGS sequence"/>
</dbReference>
<evidence type="ECO:0000256" key="1">
    <source>
        <dbReference type="ARBA" id="ARBA00015991"/>
    </source>
</evidence>
<dbReference type="PROSITE" id="PS50975">
    <property type="entry name" value="ATP_GRASP"/>
    <property type="match status" value="1"/>
</dbReference>
<evidence type="ECO:0000256" key="2">
    <source>
        <dbReference type="ARBA" id="ARBA00022741"/>
    </source>
</evidence>
<keyword evidence="12" id="KW-1185">Reference proteome</keyword>
<comment type="similarity">
    <text evidence="7">Belongs to the acylphosphatase family.</text>
</comment>
<organism evidence="11 12">
    <name type="scientific">Alkalibacillus silvisoli</name>
    <dbReference type="NCBI Taxonomy" id="392823"/>
    <lineage>
        <taxon>Bacteria</taxon>
        <taxon>Bacillati</taxon>
        <taxon>Bacillota</taxon>
        <taxon>Bacilli</taxon>
        <taxon>Bacillales</taxon>
        <taxon>Bacillaceae</taxon>
        <taxon>Alkalibacillus</taxon>
    </lineage>
</organism>
<dbReference type="InterPro" id="IPR036046">
    <property type="entry name" value="Acylphosphatase-like_dom_sf"/>
</dbReference>
<evidence type="ECO:0000259" key="9">
    <source>
        <dbReference type="PROSITE" id="PS50975"/>
    </source>
</evidence>
<evidence type="ECO:0000313" key="12">
    <source>
        <dbReference type="Proteomes" id="UP001500740"/>
    </source>
</evidence>
<evidence type="ECO:0000256" key="3">
    <source>
        <dbReference type="ARBA" id="ARBA00022840"/>
    </source>
</evidence>
<dbReference type="InterPro" id="IPR003135">
    <property type="entry name" value="ATP-grasp_carboxylate-amine"/>
</dbReference>
<dbReference type="SUPFAM" id="SSF56059">
    <property type="entry name" value="Glutathione synthetase ATP-binding domain-like"/>
    <property type="match status" value="1"/>
</dbReference>
<feature type="coiled-coil region" evidence="8">
    <location>
        <begin position="487"/>
        <end position="521"/>
    </location>
</feature>
<evidence type="ECO:0000256" key="5">
    <source>
        <dbReference type="PROSITE-ProRule" id="PRU00409"/>
    </source>
</evidence>
<evidence type="ECO:0000256" key="7">
    <source>
        <dbReference type="RuleBase" id="RU004168"/>
    </source>
</evidence>
<feature type="domain" description="Acylphosphatase-like" evidence="10">
    <location>
        <begin position="398"/>
        <end position="485"/>
    </location>
</feature>
<dbReference type="PANTHER" id="PTHR21621:SF0">
    <property type="entry name" value="BETA-CITRYLGLUTAMATE SYNTHASE B-RELATED"/>
    <property type="match status" value="1"/>
</dbReference>
<dbReference type="InterPro" id="IPR001792">
    <property type="entry name" value="Acylphosphatase-like_dom"/>
</dbReference>